<dbReference type="InterPro" id="IPR018891">
    <property type="entry name" value="AIPR_C"/>
</dbReference>
<dbReference type="Pfam" id="PF10592">
    <property type="entry name" value="AIPR"/>
    <property type="match status" value="1"/>
</dbReference>
<dbReference type="AlphaFoldDB" id="A0A916BCL0"/>
<name>A0A916BCL0_9PROT</name>
<evidence type="ECO:0000259" key="1">
    <source>
        <dbReference type="Pfam" id="PF10592"/>
    </source>
</evidence>
<feature type="domain" description="Abortive phage infection protein C-terminal" evidence="1">
    <location>
        <begin position="192"/>
        <end position="470"/>
    </location>
</feature>
<dbReference type="RefSeq" id="WP_213035922.1">
    <property type="nucleotide sequence ID" value="NZ_CAJNBL010000019.1"/>
</dbReference>
<dbReference type="EMBL" id="CAJNBL010000019">
    <property type="protein sequence ID" value="CAE6715487.1"/>
    <property type="molecule type" value="Genomic_DNA"/>
</dbReference>
<gene>
    <name evidence="2" type="ORF">NTGZN8_260001</name>
</gene>
<proteinExistence type="predicted"/>
<keyword evidence="3" id="KW-1185">Reference proteome</keyword>
<evidence type="ECO:0000313" key="3">
    <source>
        <dbReference type="Proteomes" id="UP000675882"/>
    </source>
</evidence>
<dbReference type="Proteomes" id="UP000675882">
    <property type="component" value="Unassembled WGS sequence"/>
</dbReference>
<protein>
    <submittedName>
        <fullName evidence="2">AIPR protein</fullName>
    </submittedName>
</protein>
<sequence length="549" mass="61612">MNETRDDITDGAGDKQIDAIIIDDDNSLIRIIQGKFIQGDVTDAEPLREVLSSWIQIKDLARLQNVANTKLQRKLSELANALDEGYEVSFELITTSDLTESAQHDLETFQNALAELGENDGLDATIHVIDNSELKRRYEYAIESDNPSINYKLNLADSKFMSHEIAGTRVIVAVLPLKECIKLPGINDGTLFQKNVRQSLGSSNAVNKGIRNTITGDKRSDFFFFHNGVTALCNKMELNDDILSLHGLSVVNGCQSLNTILSCSATVKKVDDAFILIRFYEIPQRDRADKISIFTNSQSAVKARDLRSNDKRVLAIKKAYELKYPNGYFITKRGETAPADRAKEQVIELSGLAKNLVAWHSQRPNLSYGETKIFDKYFETLFRNKDYAPEDVLSLNLWMIQVYKTWGVENPLNLNETLLAMRAYAPYHHLYAIAMFFSITNNQVERVPNPAKAYEVALKSNMVDEIVKIAGISLNMALDAAANEQQPANRVFSPQNWIKSKTCLANINGAIRTSFGTLLMMPGGAEIKKKLTDATLLKAEDFEYRWSAD</sequence>
<accession>A0A916BCL0</accession>
<comment type="caution">
    <text evidence="2">The sequence shown here is derived from an EMBL/GenBank/DDBJ whole genome shotgun (WGS) entry which is preliminary data.</text>
</comment>
<organism evidence="2 3">
    <name type="scientific">Candidatus Nitrotoga fabula</name>
    <dbReference type="NCBI Taxonomy" id="2182327"/>
    <lineage>
        <taxon>Bacteria</taxon>
        <taxon>Pseudomonadati</taxon>
        <taxon>Pseudomonadota</taxon>
        <taxon>Betaproteobacteria</taxon>
        <taxon>Nitrosomonadales</taxon>
        <taxon>Gallionellaceae</taxon>
        <taxon>Candidatus Nitrotoga</taxon>
    </lineage>
</organism>
<evidence type="ECO:0000313" key="2">
    <source>
        <dbReference type="EMBL" id="CAE6715487.1"/>
    </source>
</evidence>
<reference evidence="2" key="1">
    <citation type="submission" date="2021-02" db="EMBL/GenBank/DDBJ databases">
        <authorList>
            <person name="Han P."/>
        </authorList>
    </citation>
    <scope>NUCLEOTIDE SEQUENCE</scope>
    <source>
        <strain evidence="2">Candidatus Nitrotoga sp. ZN8</strain>
    </source>
</reference>